<dbReference type="RefSeq" id="WP_089696690.1">
    <property type="nucleotide sequence ID" value="NZ_FNHL01000002.1"/>
</dbReference>
<dbReference type="EMBL" id="FNHL01000002">
    <property type="protein sequence ID" value="SDM47016.1"/>
    <property type="molecule type" value="Genomic_DNA"/>
</dbReference>
<dbReference type="OrthoDB" id="255757at2157"/>
<sequence length="121" mass="13356">MSSNDTPSFDDLTPVSVPNDDDNDDVPVVKLQPGEDLVAEVRHIERGVGKYKNNVLHLTRPDGQLCKMWSNGTIDRKLDAADVGPGDTIGIRKSTDSYEYETDDGDEREAYDFQVAVLGDN</sequence>
<dbReference type="Proteomes" id="UP000199451">
    <property type="component" value="Unassembled WGS sequence"/>
</dbReference>
<protein>
    <submittedName>
        <fullName evidence="2">Uncharacterized protein</fullName>
    </submittedName>
</protein>
<evidence type="ECO:0000313" key="2">
    <source>
        <dbReference type="EMBL" id="SDM47016.1"/>
    </source>
</evidence>
<proteinExistence type="predicted"/>
<keyword evidence="3" id="KW-1185">Reference proteome</keyword>
<evidence type="ECO:0000313" key="3">
    <source>
        <dbReference type="Proteomes" id="UP000199451"/>
    </source>
</evidence>
<name>A0A1G9TGZ3_9EURY</name>
<evidence type="ECO:0000256" key="1">
    <source>
        <dbReference type="SAM" id="MobiDB-lite"/>
    </source>
</evidence>
<organism evidence="2 3">
    <name type="scientific">Halogranum gelatinilyticum</name>
    <dbReference type="NCBI Taxonomy" id="660521"/>
    <lineage>
        <taxon>Archaea</taxon>
        <taxon>Methanobacteriati</taxon>
        <taxon>Methanobacteriota</taxon>
        <taxon>Stenosarchaea group</taxon>
        <taxon>Halobacteria</taxon>
        <taxon>Halobacteriales</taxon>
        <taxon>Haloferacaceae</taxon>
    </lineage>
</organism>
<dbReference type="STRING" id="660521.SAMN04487949_1771"/>
<dbReference type="AlphaFoldDB" id="A0A1G9TGZ3"/>
<feature type="region of interest" description="Disordered" evidence="1">
    <location>
        <begin position="1"/>
        <end position="25"/>
    </location>
</feature>
<reference evidence="3" key="1">
    <citation type="submission" date="2016-10" db="EMBL/GenBank/DDBJ databases">
        <authorList>
            <person name="Varghese N."/>
            <person name="Submissions S."/>
        </authorList>
    </citation>
    <scope>NUCLEOTIDE SEQUENCE [LARGE SCALE GENOMIC DNA]</scope>
    <source>
        <strain evidence="3">CGMCC 1.10119</strain>
    </source>
</reference>
<accession>A0A1G9TGZ3</accession>
<gene>
    <name evidence="2" type="ORF">SAMN04487949_1771</name>
</gene>